<dbReference type="PRINTS" id="PR01550">
    <property type="entry name" value="TOP6AFAMILY"/>
</dbReference>
<dbReference type="SUPFAM" id="SSF56726">
    <property type="entry name" value="DNA topoisomerase IV, alpha subunit"/>
    <property type="match status" value="1"/>
</dbReference>
<dbReference type="Proteomes" id="UP001322138">
    <property type="component" value="Unassembled WGS sequence"/>
</dbReference>
<dbReference type="Pfam" id="PF21180">
    <property type="entry name" value="TOP6A-Spo11_Toprim"/>
    <property type="match status" value="1"/>
</dbReference>
<feature type="active site" description="O-(5'-phospho-DNA)-tyrosine intermediate" evidence="10">
    <location>
        <position position="143"/>
    </location>
</feature>
<accession>A0ABR0FQF4</accession>
<dbReference type="PROSITE" id="PS52041">
    <property type="entry name" value="TOPO_IIB"/>
    <property type="match status" value="1"/>
</dbReference>
<evidence type="ECO:0000256" key="10">
    <source>
        <dbReference type="PROSITE-ProRule" id="PRU01385"/>
    </source>
</evidence>
<evidence type="ECO:0000256" key="1">
    <source>
        <dbReference type="ARBA" id="ARBA00000185"/>
    </source>
</evidence>
<sequence length="450" mass="48682">MLVQVGANPITMDEISTNSTEGYSQGTGTHSQDSSGASSVNYDAVNVVAVAGNGALDRIESLLEAIVDAVTTGNEILIPYRTVRASRPGRSQGPPAARQAGVVRFPGRTIQEAKKFEALLCIIELSHEALLSGMLITKRNIYYQSPDLFGSQAAVDVMVDNLAFTLGVGRGDLNIVATAKGLISGPIMLISRDGSVIDCGLSHSTGILLPSTSEIRSIGFHEVQWILVIEKEATFRTLAAAQYAKNSRAGHGILITAKGFPDLATRRFLSVVHSMRPSLVIFGLADFDPDGISIVRTYQNGSRRLEHENEATVPSLCWLGIKSRDLLSSWQSPAVDDEEDQELHGTTGGESPQLVENSDYQRPAKRPRLSDFRNPSDKVSSLTLRDRKKAGDILRAISSVELPSGGGLEHAQELQRMLMLNLKAEIQAVDSYGDLSTWLDDNLCARMHAD</sequence>
<keyword evidence="9 10" id="KW-0413">Isomerase</keyword>
<evidence type="ECO:0000259" key="13">
    <source>
        <dbReference type="Pfam" id="PF21180"/>
    </source>
</evidence>
<evidence type="ECO:0000256" key="11">
    <source>
        <dbReference type="SAM" id="MobiDB-lite"/>
    </source>
</evidence>
<dbReference type="CDD" id="cd00223">
    <property type="entry name" value="TOPRIM_TopoIIB_SPO"/>
    <property type="match status" value="1"/>
</dbReference>
<comment type="cofactor">
    <cofactor evidence="2">
        <name>Mg(2+)</name>
        <dbReference type="ChEBI" id="CHEBI:18420"/>
    </cofactor>
</comment>
<gene>
    <name evidence="14" type="primary">SPO11</name>
    <name evidence="14" type="ORF">QC761_207480</name>
</gene>
<keyword evidence="6" id="KW-0460">Magnesium</keyword>
<keyword evidence="7 10" id="KW-0799">Topoisomerase</keyword>
<dbReference type="PANTHER" id="PTHR10848:SF0">
    <property type="entry name" value="MEIOTIC RECOMBINATION PROTEIN SPO11"/>
    <property type="match status" value="1"/>
</dbReference>
<evidence type="ECO:0000256" key="4">
    <source>
        <dbReference type="ARBA" id="ARBA00012895"/>
    </source>
</evidence>
<evidence type="ECO:0000256" key="8">
    <source>
        <dbReference type="ARBA" id="ARBA00023125"/>
    </source>
</evidence>
<evidence type="ECO:0000256" key="9">
    <source>
        <dbReference type="ARBA" id="ARBA00023235"/>
    </source>
</evidence>
<dbReference type="RefSeq" id="XP_062735090.1">
    <property type="nucleotide sequence ID" value="XM_062876494.1"/>
</dbReference>
<dbReference type="Gene3D" id="3.40.1360.10">
    <property type="match status" value="1"/>
</dbReference>
<dbReference type="GeneID" id="87895976"/>
<evidence type="ECO:0000256" key="5">
    <source>
        <dbReference type="ARBA" id="ARBA00022723"/>
    </source>
</evidence>
<feature type="region of interest" description="Disordered" evidence="11">
    <location>
        <begin position="1"/>
        <end position="37"/>
    </location>
</feature>
<dbReference type="EMBL" id="JAFFGZ010000004">
    <property type="protein sequence ID" value="KAK4646114.1"/>
    <property type="molecule type" value="Genomic_DNA"/>
</dbReference>
<keyword evidence="15" id="KW-1185">Reference proteome</keyword>
<dbReference type="Pfam" id="PF04406">
    <property type="entry name" value="TP6A_N"/>
    <property type="match status" value="1"/>
</dbReference>
<dbReference type="Gene3D" id="1.10.10.10">
    <property type="entry name" value="Winged helix-like DNA-binding domain superfamily/Winged helix DNA-binding domain"/>
    <property type="match status" value="1"/>
</dbReference>
<evidence type="ECO:0000256" key="6">
    <source>
        <dbReference type="ARBA" id="ARBA00022842"/>
    </source>
</evidence>
<name>A0ABR0FQF4_9PEZI</name>
<comment type="similarity">
    <text evidence="3 10">Belongs to the TOP6A family.</text>
</comment>
<comment type="caution">
    <text evidence="14">The sequence shown here is derived from an EMBL/GenBank/DDBJ whole genome shotgun (WGS) entry which is preliminary data.</text>
</comment>
<feature type="region of interest" description="Disordered" evidence="11">
    <location>
        <begin position="331"/>
        <end position="381"/>
    </location>
</feature>
<organism evidence="14 15">
    <name type="scientific">Podospora bellae-mahoneyi</name>
    <dbReference type="NCBI Taxonomy" id="2093777"/>
    <lineage>
        <taxon>Eukaryota</taxon>
        <taxon>Fungi</taxon>
        <taxon>Dikarya</taxon>
        <taxon>Ascomycota</taxon>
        <taxon>Pezizomycotina</taxon>
        <taxon>Sordariomycetes</taxon>
        <taxon>Sordariomycetidae</taxon>
        <taxon>Sordariales</taxon>
        <taxon>Podosporaceae</taxon>
        <taxon>Podospora</taxon>
    </lineage>
</organism>
<comment type="catalytic activity">
    <reaction evidence="1 10">
        <text>ATP-dependent breakage, passage and rejoining of double-stranded DNA.</text>
        <dbReference type="EC" id="5.6.2.2"/>
    </reaction>
</comment>
<proteinExistence type="inferred from homology"/>
<keyword evidence="8 10" id="KW-0238">DNA-binding</keyword>
<evidence type="ECO:0000259" key="12">
    <source>
        <dbReference type="Pfam" id="PF04406"/>
    </source>
</evidence>
<dbReference type="PANTHER" id="PTHR10848">
    <property type="entry name" value="MEIOTIC RECOMBINATION PROTEIN SPO11"/>
    <property type="match status" value="1"/>
</dbReference>
<evidence type="ECO:0000313" key="15">
    <source>
        <dbReference type="Proteomes" id="UP001322138"/>
    </source>
</evidence>
<dbReference type="InterPro" id="IPR013049">
    <property type="entry name" value="Spo11/TopoVI_A_N"/>
</dbReference>
<evidence type="ECO:0000313" key="14">
    <source>
        <dbReference type="EMBL" id="KAK4646114.1"/>
    </source>
</evidence>
<evidence type="ECO:0000256" key="2">
    <source>
        <dbReference type="ARBA" id="ARBA00001946"/>
    </source>
</evidence>
<evidence type="ECO:0000256" key="7">
    <source>
        <dbReference type="ARBA" id="ARBA00023029"/>
    </source>
</evidence>
<dbReference type="InterPro" id="IPR034136">
    <property type="entry name" value="TOPRIM_Topo6A/Spo11"/>
</dbReference>
<dbReference type="InterPro" id="IPR002815">
    <property type="entry name" value="Spo11/TopoVI_A"/>
</dbReference>
<feature type="compositionally biased region" description="Polar residues" evidence="11">
    <location>
        <begin position="14"/>
        <end position="37"/>
    </location>
</feature>
<protein>
    <recommendedName>
        <fullName evidence="4">DNA topoisomerase (ATP-hydrolyzing)</fullName>
        <ecNumber evidence="4">5.6.2.2</ecNumber>
    </recommendedName>
</protein>
<evidence type="ECO:0000256" key="3">
    <source>
        <dbReference type="ARBA" id="ARBA00006559"/>
    </source>
</evidence>
<reference evidence="14 15" key="1">
    <citation type="journal article" date="2023" name="bioRxiv">
        <title>High-quality genome assemblies of four members of thePodospora anserinaspecies complex.</title>
        <authorList>
            <person name="Ament-Velasquez S.L."/>
            <person name="Vogan A.A."/>
            <person name="Wallerman O."/>
            <person name="Hartmann F."/>
            <person name="Gautier V."/>
            <person name="Silar P."/>
            <person name="Giraud T."/>
            <person name="Johannesson H."/>
        </authorList>
    </citation>
    <scope>NUCLEOTIDE SEQUENCE [LARGE SCALE GENOMIC DNA]</scope>
    <source>
        <strain evidence="14 15">CBS 112042</strain>
    </source>
</reference>
<keyword evidence="5" id="KW-0479">Metal-binding</keyword>
<feature type="domain" description="Spo11/DNA topoisomerase VI subunit A N-terminal" evidence="12">
    <location>
        <begin position="114"/>
        <end position="175"/>
    </location>
</feature>
<dbReference type="EC" id="5.6.2.2" evidence="4"/>
<dbReference type="InterPro" id="IPR036078">
    <property type="entry name" value="Spo11/TopoVI_A_sf"/>
</dbReference>
<feature type="domain" description="Topoisomerase 6 subunit A/Spo11 TOPRIM" evidence="13">
    <location>
        <begin position="226"/>
        <end position="329"/>
    </location>
</feature>
<dbReference type="InterPro" id="IPR036388">
    <property type="entry name" value="WH-like_DNA-bd_sf"/>
</dbReference>